<reference evidence="1 2" key="1">
    <citation type="submission" date="2014-04" db="EMBL/GenBank/DDBJ databases">
        <title>Evolutionary Origins and Diversification of the Mycorrhizal Mutualists.</title>
        <authorList>
            <consortium name="DOE Joint Genome Institute"/>
            <consortium name="Mycorrhizal Genomics Consortium"/>
            <person name="Kohler A."/>
            <person name="Kuo A."/>
            <person name="Nagy L.G."/>
            <person name="Floudas D."/>
            <person name="Copeland A."/>
            <person name="Barry K.W."/>
            <person name="Cichocki N."/>
            <person name="Veneault-Fourrey C."/>
            <person name="LaButti K."/>
            <person name="Lindquist E.A."/>
            <person name="Lipzen A."/>
            <person name="Lundell T."/>
            <person name="Morin E."/>
            <person name="Murat C."/>
            <person name="Riley R."/>
            <person name="Ohm R."/>
            <person name="Sun H."/>
            <person name="Tunlid A."/>
            <person name="Henrissat B."/>
            <person name="Grigoriev I.V."/>
            <person name="Hibbett D.S."/>
            <person name="Martin F."/>
        </authorList>
    </citation>
    <scope>NUCLEOTIDE SEQUENCE [LARGE SCALE GENOMIC DNA]</scope>
    <source>
        <strain evidence="1 2">Koide BX008</strain>
    </source>
</reference>
<accession>A0A0C2T137</accession>
<evidence type="ECO:0000313" key="2">
    <source>
        <dbReference type="Proteomes" id="UP000054549"/>
    </source>
</evidence>
<dbReference type="EMBL" id="KN818303">
    <property type="protein sequence ID" value="KIL60149.1"/>
    <property type="molecule type" value="Genomic_DNA"/>
</dbReference>
<proteinExistence type="predicted"/>
<evidence type="ECO:0000313" key="1">
    <source>
        <dbReference type="EMBL" id="KIL60149.1"/>
    </source>
</evidence>
<keyword evidence="2" id="KW-1185">Reference proteome</keyword>
<dbReference type="Proteomes" id="UP000054549">
    <property type="component" value="Unassembled WGS sequence"/>
</dbReference>
<protein>
    <submittedName>
        <fullName evidence="1">Uncharacterized protein</fullName>
    </submittedName>
</protein>
<dbReference type="InParanoid" id="A0A0C2T137"/>
<organism evidence="1 2">
    <name type="scientific">Amanita muscaria (strain Koide BX008)</name>
    <dbReference type="NCBI Taxonomy" id="946122"/>
    <lineage>
        <taxon>Eukaryota</taxon>
        <taxon>Fungi</taxon>
        <taxon>Dikarya</taxon>
        <taxon>Basidiomycota</taxon>
        <taxon>Agaricomycotina</taxon>
        <taxon>Agaricomycetes</taxon>
        <taxon>Agaricomycetidae</taxon>
        <taxon>Agaricales</taxon>
        <taxon>Pluteineae</taxon>
        <taxon>Amanitaceae</taxon>
        <taxon>Amanita</taxon>
    </lineage>
</organism>
<dbReference type="AlphaFoldDB" id="A0A0C2T137"/>
<name>A0A0C2T137_AMAMK</name>
<dbReference type="HOGENOM" id="CLU_188540_0_0_1"/>
<gene>
    <name evidence="1" type="ORF">M378DRAFT_168430</name>
</gene>
<sequence length="97" mass="10977">MIFTVRKKTLLVEVSTIDAVTKAACVDTRRPKHCPETQNSRISKRARGKRGRCWGGLVAFEYMTEEGTDAKDYKKTKEVLRRQAGPGKMLRSKTLCS</sequence>